<dbReference type="AlphaFoldDB" id="A0A0C9QWA6"/>
<reference evidence="2" key="1">
    <citation type="submission" date="2015-01" db="EMBL/GenBank/DDBJ databases">
        <title>Transcriptome Assembly of Fopius arisanus.</title>
        <authorList>
            <person name="Geib S."/>
        </authorList>
    </citation>
    <scope>NUCLEOTIDE SEQUENCE</scope>
</reference>
<protein>
    <submittedName>
        <fullName evidence="2">MCM6 protein</fullName>
    </submittedName>
</protein>
<evidence type="ECO:0000313" key="2">
    <source>
        <dbReference type="EMBL" id="JAG74724.1"/>
    </source>
</evidence>
<sequence>MEIEESLLNIEQNLIYVHDLEIPQFNNLLQSTINRKCSDEWPSYVCKSKSMIFNDEQTSLSTDDSDDGNIHFIASLDNLPARQCANNSDNIPSFRDNINKPVNFNSHGSGRKSEEERRNFHRRRKNSLDMGTFKRRRKTSLEHCYFSKSSGASGEYRKASSHGALEISARENNKKKISCTSIKSNDCIFNEINERARDCRRKFDSICTARDNVDCISGKIDESTGKDKNYTRSNSLPKDNALVPGKLISLSFSLLLAALLQAVRCLADIVEDTFRSVALDKYALHD</sequence>
<dbReference type="EMBL" id="GBYB01004957">
    <property type="protein sequence ID" value="JAG74724.1"/>
    <property type="molecule type" value="Transcribed_RNA"/>
</dbReference>
<organism evidence="2">
    <name type="scientific">Fopius arisanus</name>
    <dbReference type="NCBI Taxonomy" id="64838"/>
    <lineage>
        <taxon>Eukaryota</taxon>
        <taxon>Metazoa</taxon>
        <taxon>Ecdysozoa</taxon>
        <taxon>Arthropoda</taxon>
        <taxon>Hexapoda</taxon>
        <taxon>Insecta</taxon>
        <taxon>Pterygota</taxon>
        <taxon>Neoptera</taxon>
        <taxon>Endopterygota</taxon>
        <taxon>Hymenoptera</taxon>
        <taxon>Apocrita</taxon>
        <taxon>Ichneumonoidea</taxon>
        <taxon>Braconidae</taxon>
        <taxon>Opiinae</taxon>
        <taxon>Fopius</taxon>
    </lineage>
</organism>
<gene>
    <name evidence="2" type="primary">MCM6</name>
    <name evidence="2" type="ORF">g.57412</name>
</gene>
<evidence type="ECO:0000256" key="1">
    <source>
        <dbReference type="SAM" id="MobiDB-lite"/>
    </source>
</evidence>
<name>A0A0C9QWA6_9HYME</name>
<feature type="region of interest" description="Disordered" evidence="1">
    <location>
        <begin position="90"/>
        <end position="127"/>
    </location>
</feature>
<accession>A0A0C9QWA6</accession>
<proteinExistence type="predicted"/>